<dbReference type="Pfam" id="PF13242">
    <property type="entry name" value="Hydrolase_like"/>
    <property type="match status" value="1"/>
</dbReference>
<dbReference type="InterPro" id="IPR006357">
    <property type="entry name" value="HAD-SF_hydro_IIA"/>
</dbReference>
<dbReference type="Proteomes" id="UP000003527">
    <property type="component" value="Unassembled WGS sequence"/>
</dbReference>
<feature type="binding site" evidence="4">
    <location>
        <position position="58"/>
    </location>
    <ligand>
        <name>Mg(2+)</name>
        <dbReference type="ChEBI" id="CHEBI:18420"/>
    </ligand>
</feature>
<dbReference type="InterPro" id="IPR023214">
    <property type="entry name" value="HAD_sf"/>
</dbReference>
<comment type="similarity">
    <text evidence="1">Belongs to the HAD-like hydrolase superfamily. NagD family.</text>
</comment>
<feature type="active site" description="Nucleophile" evidence="2">
    <location>
        <position position="58"/>
    </location>
</feature>
<organism evidence="5 6">
    <name type="scientific">Oribacterium asaccharolyticum ACB7</name>
    <dbReference type="NCBI Taxonomy" id="796944"/>
    <lineage>
        <taxon>Bacteria</taxon>
        <taxon>Bacillati</taxon>
        <taxon>Bacillota</taxon>
        <taxon>Clostridia</taxon>
        <taxon>Lachnospirales</taxon>
        <taxon>Lachnospiraceae</taxon>
        <taxon>Oribacterium</taxon>
    </lineage>
</organism>
<gene>
    <name evidence="5" type="ORF">HMPREF9624_01221</name>
</gene>
<proteinExistence type="inferred from homology"/>
<dbReference type="SFLD" id="SFLDG01139">
    <property type="entry name" value="C2.A:_Pyridoxal_Phosphate_Phos"/>
    <property type="match status" value="1"/>
</dbReference>
<protein>
    <recommendedName>
        <fullName evidence="1">Acid sugar phosphatase</fullName>
        <ecNumber evidence="1">3.1.3.-</ecNumber>
    </recommendedName>
</protein>
<comment type="cofactor">
    <cofactor evidence="4">
        <name>Mg(2+)</name>
        <dbReference type="ChEBI" id="CHEBI:18420"/>
    </cofactor>
    <text evidence="4">Divalent metal ions. Mg(2+) is the most effective.</text>
</comment>
<dbReference type="GO" id="GO:0016791">
    <property type="term" value="F:phosphatase activity"/>
    <property type="evidence" value="ECO:0007669"/>
    <property type="project" value="TreeGrafter"/>
</dbReference>
<name>G9WWD7_9FIRM</name>
<sequence>MFIMYAIGKAYGIPFIVNTIGKAYDNVFTAGMKKVPVCSMDKEKYMINFNEMKGFISDMDGVLYHGNTLLPGVKEFVQWLQEEGKEYLFLTNNSGLTRRELKQKLERMGLDVPEERFYTSALATAAFLKEQSPGCSVYAIGEAGLLNALYDAGITMNDVNPDYVVVGEGRTYSLETVTRATNLVLNGAKLIGANTDVSGPTEDGISPACGALIAPIEIATGQKAYFCGKPNPLMMRKGLRILNCHSGEAVMIGDRMDTDVISGLESGMSTVLVLSGISDEETVKQYAYRPSIVLNGVGDIVKKAKEDLG</sequence>
<feature type="binding site" evidence="4">
    <location>
        <position position="254"/>
    </location>
    <ligand>
        <name>Mg(2+)</name>
        <dbReference type="ChEBI" id="CHEBI:18420"/>
    </ligand>
</feature>
<feature type="binding site" evidence="3">
    <location>
        <position position="229"/>
    </location>
    <ligand>
        <name>substrate</name>
    </ligand>
</feature>
<dbReference type="NCBIfam" id="TIGR01460">
    <property type="entry name" value="HAD-SF-IIA"/>
    <property type="match status" value="1"/>
</dbReference>
<dbReference type="PANTHER" id="PTHR19288:SF46">
    <property type="entry name" value="HALOACID DEHALOGENASE-LIKE HYDROLASE DOMAIN-CONTAINING PROTEIN 2"/>
    <property type="match status" value="1"/>
</dbReference>
<dbReference type="HOGENOM" id="CLU_043473_1_1_9"/>
<dbReference type="GO" id="GO:0046872">
    <property type="term" value="F:metal ion binding"/>
    <property type="evidence" value="ECO:0007669"/>
    <property type="project" value="UniProtKB-KW"/>
</dbReference>
<evidence type="ECO:0000256" key="2">
    <source>
        <dbReference type="PIRSR" id="PIRSR000915-1"/>
    </source>
</evidence>
<dbReference type="PIRSF" id="PIRSF000915">
    <property type="entry name" value="PGP-type_phosphatase"/>
    <property type="match status" value="1"/>
</dbReference>
<dbReference type="SUPFAM" id="SSF56784">
    <property type="entry name" value="HAD-like"/>
    <property type="match status" value="1"/>
</dbReference>
<dbReference type="AlphaFoldDB" id="G9WWD7"/>
<keyword evidence="1 4" id="KW-0479">Metal-binding</keyword>
<evidence type="ECO:0000313" key="6">
    <source>
        <dbReference type="Proteomes" id="UP000003527"/>
    </source>
</evidence>
<dbReference type="CDD" id="cd07530">
    <property type="entry name" value="HAD_Pase_UmpH-like"/>
    <property type="match status" value="1"/>
</dbReference>
<keyword evidence="6" id="KW-1185">Reference proteome</keyword>
<dbReference type="PANTHER" id="PTHR19288">
    <property type="entry name" value="4-NITROPHENYLPHOSPHATASE-RELATED"/>
    <property type="match status" value="1"/>
</dbReference>
<evidence type="ECO:0000256" key="4">
    <source>
        <dbReference type="PIRSR" id="PIRSR000915-3"/>
    </source>
</evidence>
<feature type="active site" description="Proton donor" evidence="2">
    <location>
        <position position="60"/>
    </location>
</feature>
<dbReference type="GO" id="GO:0005737">
    <property type="term" value="C:cytoplasm"/>
    <property type="evidence" value="ECO:0007669"/>
    <property type="project" value="TreeGrafter"/>
</dbReference>
<evidence type="ECO:0000256" key="3">
    <source>
        <dbReference type="PIRSR" id="PIRSR000915-2"/>
    </source>
</evidence>
<evidence type="ECO:0000313" key="5">
    <source>
        <dbReference type="EMBL" id="EHL09806.1"/>
    </source>
</evidence>
<accession>G9WWD7</accession>
<dbReference type="SFLD" id="SFLDS00003">
    <property type="entry name" value="Haloacid_Dehalogenase"/>
    <property type="match status" value="1"/>
</dbReference>
<feature type="binding site" evidence="4">
    <location>
        <position position="60"/>
    </location>
    <ligand>
        <name>Mg(2+)</name>
        <dbReference type="ChEBI" id="CHEBI:18420"/>
    </ligand>
</feature>
<dbReference type="Gene3D" id="3.40.50.1000">
    <property type="entry name" value="HAD superfamily/HAD-like"/>
    <property type="match status" value="2"/>
</dbReference>
<keyword evidence="1 4" id="KW-0460">Magnesium</keyword>
<comment type="caution">
    <text evidence="5">The sequence shown here is derived from an EMBL/GenBank/DDBJ whole genome shotgun (WGS) entry which is preliminary data.</text>
</comment>
<comment type="function">
    <text evidence="1">Catalyzes the dephosphorylation of 2-6 carbon acid sugars in vitro.</text>
</comment>
<evidence type="ECO:0000256" key="1">
    <source>
        <dbReference type="PIRNR" id="PIRNR000915"/>
    </source>
</evidence>
<dbReference type="PATRIC" id="fig|796944.3.peg.1961"/>
<reference evidence="5 6" key="1">
    <citation type="submission" date="2011-08" db="EMBL/GenBank/DDBJ databases">
        <title>The Genome Sequence of Oribacterium sp. ACB7.</title>
        <authorList>
            <consortium name="The Broad Institute Genome Sequencing Platform"/>
            <person name="Earl A."/>
            <person name="Ward D."/>
            <person name="Feldgarden M."/>
            <person name="Gevers D."/>
            <person name="Sizova M."/>
            <person name="Hazen A."/>
            <person name="Epstein S."/>
            <person name="Young S.K."/>
            <person name="Zeng Q."/>
            <person name="Gargeya S."/>
            <person name="Fitzgerald M."/>
            <person name="Haas B."/>
            <person name="Abouelleil A."/>
            <person name="Alvarado L."/>
            <person name="Arachchi H.M."/>
            <person name="Berlin A."/>
            <person name="Brown A."/>
            <person name="Chapman S.B."/>
            <person name="Chen Z."/>
            <person name="Dunbar C."/>
            <person name="Freedman E."/>
            <person name="Gearin G."/>
            <person name="Gellesch M."/>
            <person name="Goldberg J."/>
            <person name="Griggs A."/>
            <person name="Gujja S."/>
            <person name="Heiman D."/>
            <person name="Howarth C."/>
            <person name="Larson L."/>
            <person name="Lui A."/>
            <person name="MacDonald P.J.P."/>
            <person name="Montmayeur A."/>
            <person name="Murphy C."/>
            <person name="Neiman D."/>
            <person name="Pearson M."/>
            <person name="Priest M."/>
            <person name="Roberts A."/>
            <person name="Saif S."/>
            <person name="Shea T."/>
            <person name="Shenoy N."/>
            <person name="Sisk P."/>
            <person name="Stolte C."/>
            <person name="Sykes S."/>
            <person name="Wortman J."/>
            <person name="Nusbaum C."/>
            <person name="Birren B."/>
        </authorList>
    </citation>
    <scope>NUCLEOTIDE SEQUENCE [LARGE SCALE GENOMIC DNA]</scope>
    <source>
        <strain evidence="5 6">ACB7</strain>
    </source>
</reference>
<dbReference type="InterPro" id="IPR036412">
    <property type="entry name" value="HAD-like_sf"/>
</dbReference>
<dbReference type="EC" id="3.1.3.-" evidence="1"/>
<dbReference type="Pfam" id="PF13344">
    <property type="entry name" value="Hydrolase_6"/>
    <property type="match status" value="1"/>
</dbReference>
<dbReference type="EMBL" id="AFZD01000020">
    <property type="protein sequence ID" value="EHL09806.1"/>
    <property type="molecule type" value="Genomic_DNA"/>
</dbReference>